<protein>
    <submittedName>
        <fullName evidence="2">Myb_CC_LHEQLE domain-containing protein</fullName>
    </submittedName>
</protein>
<evidence type="ECO:0000313" key="2">
    <source>
        <dbReference type="WBParaSite" id="ACAC_0000754201-mRNA-1"/>
    </source>
</evidence>
<dbReference type="WBParaSite" id="ACAC_0000754201-mRNA-1">
    <property type="protein sequence ID" value="ACAC_0000754201-mRNA-1"/>
    <property type="gene ID" value="ACAC_0000754201"/>
</dbReference>
<sequence>MPQGRKVKLAQKQQRMLSAKMHEALRSFAAPLYERDEMGQLPFQDRMGGSTTYNIVREMKQEEPDETLVEMESQCEMMEIDMQVQTNGLETGLEQNWDVASSLLDVG</sequence>
<organism evidence="1 2">
    <name type="scientific">Angiostrongylus cantonensis</name>
    <name type="common">Rat lungworm</name>
    <dbReference type="NCBI Taxonomy" id="6313"/>
    <lineage>
        <taxon>Eukaryota</taxon>
        <taxon>Metazoa</taxon>
        <taxon>Ecdysozoa</taxon>
        <taxon>Nematoda</taxon>
        <taxon>Chromadorea</taxon>
        <taxon>Rhabditida</taxon>
        <taxon>Rhabditina</taxon>
        <taxon>Rhabditomorpha</taxon>
        <taxon>Strongyloidea</taxon>
        <taxon>Metastrongylidae</taxon>
        <taxon>Angiostrongylus</taxon>
    </lineage>
</organism>
<reference evidence="2" key="2">
    <citation type="submission" date="2017-02" db="UniProtKB">
        <authorList>
            <consortium name="WormBaseParasite"/>
        </authorList>
    </citation>
    <scope>IDENTIFICATION</scope>
</reference>
<proteinExistence type="predicted"/>
<dbReference type="Proteomes" id="UP000035642">
    <property type="component" value="Unassembled WGS sequence"/>
</dbReference>
<accession>A0A0K0DB08</accession>
<evidence type="ECO:0000313" key="1">
    <source>
        <dbReference type="Proteomes" id="UP000035642"/>
    </source>
</evidence>
<name>A0A0K0DB08_ANGCA</name>
<dbReference type="AlphaFoldDB" id="A0A0K0DB08"/>
<keyword evidence="1" id="KW-1185">Reference proteome</keyword>
<reference evidence="1" key="1">
    <citation type="submission" date="2012-09" db="EMBL/GenBank/DDBJ databases">
        <authorList>
            <person name="Martin A.A."/>
        </authorList>
    </citation>
    <scope>NUCLEOTIDE SEQUENCE</scope>
</reference>